<keyword evidence="3" id="KW-0472">Membrane</keyword>
<dbReference type="GO" id="GO:0046856">
    <property type="term" value="P:phosphatidylinositol dephosphorylation"/>
    <property type="evidence" value="ECO:0007669"/>
    <property type="project" value="InterPro"/>
</dbReference>
<dbReference type="PANTHER" id="PTHR45738">
    <property type="entry name" value="POLYPHOSPHOINOSITIDE PHOSPHATASE"/>
    <property type="match status" value="1"/>
</dbReference>
<proteinExistence type="predicted"/>
<feature type="domain" description="SAC" evidence="4">
    <location>
        <begin position="58"/>
        <end position="102"/>
    </location>
</feature>
<evidence type="ECO:0000313" key="6">
    <source>
        <dbReference type="Proteomes" id="UP001150569"/>
    </source>
</evidence>
<dbReference type="PANTHER" id="PTHR45738:SF5">
    <property type="entry name" value="POLYPHOSPHOINOSITIDE PHOSPHATASE"/>
    <property type="match status" value="1"/>
</dbReference>
<evidence type="ECO:0000256" key="3">
    <source>
        <dbReference type="ARBA" id="ARBA00023136"/>
    </source>
</evidence>
<comment type="caution">
    <text evidence="5">The sequence shown here is derived from an EMBL/GenBank/DDBJ whole genome shotgun (WGS) entry which is preliminary data.</text>
</comment>
<reference evidence="5" key="1">
    <citation type="submission" date="2022-07" db="EMBL/GenBank/DDBJ databases">
        <title>Phylogenomic reconstructions and comparative analyses of Kickxellomycotina fungi.</title>
        <authorList>
            <person name="Reynolds N.K."/>
            <person name="Stajich J.E."/>
            <person name="Barry K."/>
            <person name="Grigoriev I.V."/>
            <person name="Crous P."/>
            <person name="Smith M.E."/>
        </authorList>
    </citation>
    <scope>NUCLEOTIDE SEQUENCE</scope>
    <source>
        <strain evidence="5">RSA 861</strain>
    </source>
</reference>
<dbReference type="OrthoDB" id="405996at2759"/>
<protein>
    <submittedName>
        <fullName evidence="5">Phosphoinositide phosphatase sac1</fullName>
    </submittedName>
</protein>
<evidence type="ECO:0000259" key="4">
    <source>
        <dbReference type="Pfam" id="PF02383"/>
    </source>
</evidence>
<evidence type="ECO:0000313" key="5">
    <source>
        <dbReference type="EMBL" id="KAJ1904927.1"/>
    </source>
</evidence>
<dbReference type="Pfam" id="PF02383">
    <property type="entry name" value="Syja_N"/>
    <property type="match status" value="1"/>
</dbReference>
<organism evidence="5 6">
    <name type="scientific">Tieghemiomyces parasiticus</name>
    <dbReference type="NCBI Taxonomy" id="78921"/>
    <lineage>
        <taxon>Eukaryota</taxon>
        <taxon>Fungi</taxon>
        <taxon>Fungi incertae sedis</taxon>
        <taxon>Zoopagomycota</taxon>
        <taxon>Kickxellomycotina</taxon>
        <taxon>Dimargaritomycetes</taxon>
        <taxon>Dimargaritales</taxon>
        <taxon>Dimargaritaceae</taxon>
        <taxon>Tieghemiomyces</taxon>
    </lineage>
</organism>
<dbReference type="InterPro" id="IPR043573">
    <property type="entry name" value="Fig4-like"/>
</dbReference>
<dbReference type="GO" id="GO:0043813">
    <property type="term" value="F:phosphatidylinositol-3,5-bisphosphate 5-phosphatase activity"/>
    <property type="evidence" value="ECO:0007669"/>
    <property type="project" value="InterPro"/>
</dbReference>
<keyword evidence="6" id="KW-1185">Reference proteome</keyword>
<gene>
    <name evidence="5" type="primary">SAC1_2</name>
    <name evidence="5" type="ORF">IWQ60_012371</name>
</gene>
<sequence length="111" mass="12224">MLHQEFKLHVLKDVVVVEPNVLGQQPTSLVFQRSSGDITEVRGYPTANGATEEVIPIFGILGAVRFLGGYHLVVISGRDKVGSFRGHDIYRIKETKVVAFDPTMSQLSADQ</sequence>
<evidence type="ECO:0000256" key="2">
    <source>
        <dbReference type="ARBA" id="ARBA00022801"/>
    </source>
</evidence>
<dbReference type="EMBL" id="JANBPT010001832">
    <property type="protein sequence ID" value="KAJ1904927.1"/>
    <property type="molecule type" value="Genomic_DNA"/>
</dbReference>
<dbReference type="GO" id="GO:0012505">
    <property type="term" value="C:endomembrane system"/>
    <property type="evidence" value="ECO:0007669"/>
    <property type="project" value="UniProtKB-SubCell"/>
</dbReference>
<evidence type="ECO:0000256" key="1">
    <source>
        <dbReference type="ARBA" id="ARBA00004308"/>
    </source>
</evidence>
<keyword evidence="2" id="KW-0378">Hydrolase</keyword>
<comment type="subcellular location">
    <subcellularLocation>
        <location evidence="1">Endomembrane system</location>
    </subcellularLocation>
</comment>
<dbReference type="InterPro" id="IPR002013">
    <property type="entry name" value="SAC_dom"/>
</dbReference>
<dbReference type="AlphaFoldDB" id="A0A9W7ZLI7"/>
<dbReference type="Proteomes" id="UP001150569">
    <property type="component" value="Unassembled WGS sequence"/>
</dbReference>
<name>A0A9W7ZLI7_9FUNG</name>
<accession>A0A9W7ZLI7</accession>
<feature type="non-terminal residue" evidence="5">
    <location>
        <position position="111"/>
    </location>
</feature>